<evidence type="ECO:0000313" key="2">
    <source>
        <dbReference type="Proteomes" id="UP001501265"/>
    </source>
</evidence>
<accession>A0ABP9D5P1</accession>
<protein>
    <submittedName>
        <fullName evidence="1">Uncharacterized protein</fullName>
    </submittedName>
</protein>
<gene>
    <name evidence="1" type="ORF">GCM10023220_71580</name>
</gene>
<comment type="caution">
    <text evidence="1">The sequence shown here is derived from an EMBL/GenBank/DDBJ whole genome shotgun (WGS) entry which is preliminary data.</text>
</comment>
<dbReference type="EMBL" id="BAABIG010000149">
    <property type="protein sequence ID" value="GAA4828345.1"/>
    <property type="molecule type" value="Genomic_DNA"/>
</dbReference>
<name>A0ABP9D5P1_9ACTN</name>
<keyword evidence="2" id="KW-1185">Reference proteome</keyword>
<proteinExistence type="predicted"/>
<dbReference type="Proteomes" id="UP001501265">
    <property type="component" value="Unassembled WGS sequence"/>
</dbReference>
<sequence>MLIRIRGDKGKYAMAGNQIAFKYDKLNCSKQIELLYKTVVSRYAEFWEYYKWISIDDIQILYVRVNPLPRLKISNINNLDLPKEIFNVKDIKSKYNSRFLPLTVDTRYFGSLVS</sequence>
<reference evidence="2" key="1">
    <citation type="journal article" date="2019" name="Int. J. Syst. Evol. Microbiol.">
        <title>The Global Catalogue of Microorganisms (GCM) 10K type strain sequencing project: providing services to taxonomists for standard genome sequencing and annotation.</title>
        <authorList>
            <consortium name="The Broad Institute Genomics Platform"/>
            <consortium name="The Broad Institute Genome Sequencing Center for Infectious Disease"/>
            <person name="Wu L."/>
            <person name="Ma J."/>
        </authorList>
    </citation>
    <scope>NUCLEOTIDE SEQUENCE [LARGE SCALE GENOMIC DNA]</scope>
    <source>
        <strain evidence="2">JCM 18081</strain>
    </source>
</reference>
<organism evidence="1 2">
    <name type="scientific">Streptomyces ziwulingensis</name>
    <dbReference type="NCBI Taxonomy" id="1045501"/>
    <lineage>
        <taxon>Bacteria</taxon>
        <taxon>Bacillati</taxon>
        <taxon>Actinomycetota</taxon>
        <taxon>Actinomycetes</taxon>
        <taxon>Kitasatosporales</taxon>
        <taxon>Streptomycetaceae</taxon>
        <taxon>Streptomyces</taxon>
    </lineage>
</organism>
<evidence type="ECO:0000313" key="1">
    <source>
        <dbReference type="EMBL" id="GAA4828345.1"/>
    </source>
</evidence>